<accession>A0A388K8A8</accession>
<evidence type="ECO:0000313" key="3">
    <source>
        <dbReference type="Proteomes" id="UP000265515"/>
    </source>
</evidence>
<organism evidence="2 3">
    <name type="scientific">Chara braunii</name>
    <name type="common">Braun's stonewort</name>
    <dbReference type="NCBI Taxonomy" id="69332"/>
    <lineage>
        <taxon>Eukaryota</taxon>
        <taxon>Viridiplantae</taxon>
        <taxon>Streptophyta</taxon>
        <taxon>Charophyceae</taxon>
        <taxon>Charales</taxon>
        <taxon>Characeae</taxon>
        <taxon>Chara</taxon>
    </lineage>
</organism>
<feature type="compositionally biased region" description="Polar residues" evidence="1">
    <location>
        <begin position="520"/>
        <end position="529"/>
    </location>
</feature>
<feature type="compositionally biased region" description="Basic and acidic residues" evidence="1">
    <location>
        <begin position="530"/>
        <end position="557"/>
    </location>
</feature>
<feature type="compositionally biased region" description="Basic and acidic residues" evidence="1">
    <location>
        <begin position="509"/>
        <end position="518"/>
    </location>
</feature>
<feature type="region of interest" description="Disordered" evidence="1">
    <location>
        <begin position="381"/>
        <end position="494"/>
    </location>
</feature>
<feature type="compositionally biased region" description="Basic and acidic residues" evidence="1">
    <location>
        <begin position="465"/>
        <end position="474"/>
    </location>
</feature>
<protein>
    <submittedName>
        <fullName evidence="2">Uncharacterized protein</fullName>
    </submittedName>
</protein>
<gene>
    <name evidence="2" type="ORF">CBR_g58793</name>
</gene>
<keyword evidence="3" id="KW-1185">Reference proteome</keyword>
<feature type="compositionally biased region" description="Basic and acidic residues" evidence="1">
    <location>
        <begin position="209"/>
        <end position="220"/>
    </location>
</feature>
<reference evidence="2 3" key="1">
    <citation type="journal article" date="2018" name="Cell">
        <title>The Chara Genome: Secondary Complexity and Implications for Plant Terrestrialization.</title>
        <authorList>
            <person name="Nishiyama T."/>
            <person name="Sakayama H."/>
            <person name="Vries J.D."/>
            <person name="Buschmann H."/>
            <person name="Saint-Marcoux D."/>
            <person name="Ullrich K.K."/>
            <person name="Haas F.B."/>
            <person name="Vanderstraeten L."/>
            <person name="Becker D."/>
            <person name="Lang D."/>
            <person name="Vosolsobe S."/>
            <person name="Rombauts S."/>
            <person name="Wilhelmsson P.K.I."/>
            <person name="Janitza P."/>
            <person name="Kern R."/>
            <person name="Heyl A."/>
            <person name="Rumpler F."/>
            <person name="Villalobos L.I.A.C."/>
            <person name="Clay J.M."/>
            <person name="Skokan R."/>
            <person name="Toyoda A."/>
            <person name="Suzuki Y."/>
            <person name="Kagoshima H."/>
            <person name="Schijlen E."/>
            <person name="Tajeshwar N."/>
            <person name="Catarino B."/>
            <person name="Hetherington A.J."/>
            <person name="Saltykova A."/>
            <person name="Bonnot C."/>
            <person name="Breuninger H."/>
            <person name="Symeonidi A."/>
            <person name="Radhakrishnan G.V."/>
            <person name="Van Nieuwerburgh F."/>
            <person name="Deforce D."/>
            <person name="Chang C."/>
            <person name="Karol K.G."/>
            <person name="Hedrich R."/>
            <person name="Ulvskov P."/>
            <person name="Glockner G."/>
            <person name="Delwiche C.F."/>
            <person name="Petrasek J."/>
            <person name="Van de Peer Y."/>
            <person name="Friml J."/>
            <person name="Beilby M."/>
            <person name="Dolan L."/>
            <person name="Kohara Y."/>
            <person name="Sugano S."/>
            <person name="Fujiyama A."/>
            <person name="Delaux P.-M."/>
            <person name="Quint M."/>
            <person name="TheiBen G."/>
            <person name="Hagemann M."/>
            <person name="Harholt J."/>
            <person name="Dunand C."/>
            <person name="Zachgo S."/>
            <person name="Langdale J."/>
            <person name="Maumus F."/>
            <person name="Straeten D.V.D."/>
            <person name="Gould S.B."/>
            <person name="Rensing S.A."/>
        </authorList>
    </citation>
    <scope>NUCLEOTIDE SEQUENCE [LARGE SCALE GENOMIC DNA]</scope>
    <source>
        <strain evidence="2 3">S276</strain>
    </source>
</reference>
<dbReference type="Gramene" id="GBG66302">
    <property type="protein sequence ID" value="GBG66302"/>
    <property type="gene ID" value="CBR_g58793"/>
</dbReference>
<evidence type="ECO:0000313" key="2">
    <source>
        <dbReference type="EMBL" id="GBG66302.1"/>
    </source>
</evidence>
<feature type="compositionally biased region" description="Polar residues" evidence="1">
    <location>
        <begin position="184"/>
        <end position="205"/>
    </location>
</feature>
<dbReference type="Proteomes" id="UP000265515">
    <property type="component" value="Unassembled WGS sequence"/>
</dbReference>
<dbReference type="AlphaFoldDB" id="A0A388K8A8"/>
<feature type="region of interest" description="Disordered" evidence="1">
    <location>
        <begin position="131"/>
        <end position="233"/>
    </location>
</feature>
<dbReference type="EMBL" id="BFEA01000072">
    <property type="protein sequence ID" value="GBG66302.1"/>
    <property type="molecule type" value="Genomic_DNA"/>
</dbReference>
<feature type="region of interest" description="Disordered" evidence="1">
    <location>
        <begin position="509"/>
        <end position="557"/>
    </location>
</feature>
<name>A0A388K8A8_CHABU</name>
<evidence type="ECO:0000256" key="1">
    <source>
        <dbReference type="SAM" id="MobiDB-lite"/>
    </source>
</evidence>
<proteinExistence type="predicted"/>
<feature type="compositionally biased region" description="Basic and acidic residues" evidence="1">
    <location>
        <begin position="423"/>
        <end position="444"/>
    </location>
</feature>
<comment type="caution">
    <text evidence="2">The sequence shown here is derived from an EMBL/GenBank/DDBJ whole genome shotgun (WGS) entry which is preliminary data.</text>
</comment>
<sequence length="706" mass="80142">MRIKLQEAEEYVVSFKPWLPLQELREVRLQEAEVKFWIMALRVPIDAYYYLRSAVQGIFGEVVQMYPPEYDRSRPKLMNVKLELSPDARHNVEDVLTIEGPTGEKWRVEIATPYTDWCRRCKWYFHTDSNCPRTRQGDERGNKSAVRPGGHKVRFSEHLQKQEDQARNSRAARREANSHPQAGIPTTSHISAQAQGLRRNNQETASGRPRWDSQEFRSTEVQEQGGQVSGAGRWQGQFDQRYKSANIVAGLGDPQGVWGQYNQSDLRGAFATEEQHLHDRFGHKATFGYGGAAPMTTPGSDRVEWQAGNHYRERDFPQAAHQQEQDPLWGAGPQEVQAQYPGQAFQDTGAPHMLACPYPRYPPNSYNWRDLIPHSREEYLERPGPSWRAPRPGLSRLGKSTSRSESRGRWRSQGRADGGSWRDQGERGEVGDWREHGQRRREELQTGPGDLQQAAPRAASGDQRVTQEGRHRLADQAVGRGDIQGELSRTSASSQSRVRWGSEWYVGEKASEESEGERSSMLSSATSKSPRNEERMCEEHPRRDLDRRADTARKSQAEKVQRRIVPLLCTMAKDGVYFLALAQADGVPVLPSFDVEHSPTPSEIVDFTRSLYGQHVSIRLIPRSIMVSLTMESREQFYKLYFPLLDARIPSELASSLTQAGVRWVHMSKLKDQYFARRAHTIGTGKLANTSGSKVGSHVQIEGPVF</sequence>
<feature type="compositionally biased region" description="Basic and acidic residues" evidence="1">
    <location>
        <begin position="154"/>
        <end position="177"/>
    </location>
</feature>